<evidence type="ECO:0000256" key="2">
    <source>
        <dbReference type="SAM" id="Phobius"/>
    </source>
</evidence>
<comment type="caution">
    <text evidence="3">The sequence shown here is derived from an EMBL/GenBank/DDBJ whole genome shotgun (WGS) entry which is preliminary data.</text>
</comment>
<feature type="transmembrane region" description="Helical" evidence="2">
    <location>
        <begin position="85"/>
        <end position="108"/>
    </location>
</feature>
<feature type="region of interest" description="Disordered" evidence="1">
    <location>
        <begin position="39"/>
        <end position="67"/>
    </location>
</feature>
<protein>
    <submittedName>
        <fullName evidence="3">Uncharacterized protein</fullName>
    </submittedName>
</protein>
<dbReference type="Proteomes" id="UP000635477">
    <property type="component" value="Unassembled WGS sequence"/>
</dbReference>
<keyword evidence="2" id="KW-1133">Transmembrane helix</keyword>
<organism evidence="3 4">
    <name type="scientific">Fusarium zealandicum</name>
    <dbReference type="NCBI Taxonomy" id="1053134"/>
    <lineage>
        <taxon>Eukaryota</taxon>
        <taxon>Fungi</taxon>
        <taxon>Dikarya</taxon>
        <taxon>Ascomycota</taxon>
        <taxon>Pezizomycotina</taxon>
        <taxon>Sordariomycetes</taxon>
        <taxon>Hypocreomycetidae</taxon>
        <taxon>Hypocreales</taxon>
        <taxon>Nectriaceae</taxon>
        <taxon>Fusarium</taxon>
        <taxon>Fusarium staphyleae species complex</taxon>
    </lineage>
</organism>
<evidence type="ECO:0000313" key="3">
    <source>
        <dbReference type="EMBL" id="KAF4982176.1"/>
    </source>
</evidence>
<gene>
    <name evidence="3" type="ORF">FZEAL_2153</name>
</gene>
<evidence type="ECO:0000313" key="4">
    <source>
        <dbReference type="Proteomes" id="UP000635477"/>
    </source>
</evidence>
<keyword evidence="4" id="KW-1185">Reference proteome</keyword>
<keyword evidence="2" id="KW-0812">Transmembrane</keyword>
<keyword evidence="2" id="KW-0472">Membrane</keyword>
<dbReference type="EMBL" id="JABEYC010000131">
    <property type="protein sequence ID" value="KAF4982176.1"/>
    <property type="molecule type" value="Genomic_DNA"/>
</dbReference>
<evidence type="ECO:0000256" key="1">
    <source>
        <dbReference type="SAM" id="MobiDB-lite"/>
    </source>
</evidence>
<name>A0A8H4URD3_9HYPO</name>
<reference evidence="3" key="1">
    <citation type="journal article" date="2020" name="BMC Genomics">
        <title>Correction to: Identification and distribution of gene clusters required for synthesis of sphingolipid metabolism inhibitors in diverse species of the filamentous fungus Fusarium.</title>
        <authorList>
            <person name="Kim H.S."/>
            <person name="Lohmar J.M."/>
            <person name="Busman M."/>
            <person name="Brown D.W."/>
            <person name="Naumann T.A."/>
            <person name="Divon H.H."/>
            <person name="Lysoe E."/>
            <person name="Uhlig S."/>
            <person name="Proctor R.H."/>
        </authorList>
    </citation>
    <scope>NUCLEOTIDE SEQUENCE</scope>
    <source>
        <strain evidence="3">NRRL 22465</strain>
    </source>
</reference>
<proteinExistence type="predicted"/>
<reference evidence="3" key="2">
    <citation type="submission" date="2020-05" db="EMBL/GenBank/DDBJ databases">
        <authorList>
            <person name="Kim H.-S."/>
            <person name="Proctor R.H."/>
            <person name="Brown D.W."/>
        </authorList>
    </citation>
    <scope>NUCLEOTIDE SEQUENCE</scope>
    <source>
        <strain evidence="3">NRRL 22465</strain>
    </source>
</reference>
<dbReference type="OrthoDB" id="5231661at2759"/>
<sequence>MSLISTASLRTQVLRLNKHPTTNLRLGPSVRFFSESPNLYGDAARQNPPKTNSTQNQQRPNSTNPSYPAFSFESMGLSKRMKVSILVLLSIFGTIETWFWCQTIWRWWKGGQQSRED</sequence>
<accession>A0A8H4URD3</accession>
<feature type="compositionally biased region" description="Polar residues" evidence="1">
    <location>
        <begin position="48"/>
        <end position="66"/>
    </location>
</feature>
<dbReference type="AlphaFoldDB" id="A0A8H4URD3"/>